<organism evidence="12 13">
    <name type="scientific">Dehalobacter restrictus</name>
    <dbReference type="NCBI Taxonomy" id="55583"/>
    <lineage>
        <taxon>Bacteria</taxon>
        <taxon>Bacillati</taxon>
        <taxon>Bacillota</taxon>
        <taxon>Clostridia</taxon>
        <taxon>Eubacteriales</taxon>
        <taxon>Desulfitobacteriaceae</taxon>
        <taxon>Dehalobacter</taxon>
    </lineage>
</organism>
<evidence type="ECO:0000259" key="11">
    <source>
        <dbReference type="PROSITE" id="PS50928"/>
    </source>
</evidence>
<dbReference type="Pfam" id="PF00528">
    <property type="entry name" value="BPD_transp_1"/>
    <property type="match status" value="1"/>
</dbReference>
<comment type="function">
    <text evidence="10">Part of the binding-protein-dependent transport system for phosphate; probably responsible for the translocation of the substrate across the membrane.</text>
</comment>
<dbReference type="InterPro" id="IPR035906">
    <property type="entry name" value="MetI-like_sf"/>
</dbReference>
<dbReference type="AlphaFoldDB" id="A0A857DJV4"/>
<dbReference type="PANTHER" id="PTHR30425">
    <property type="entry name" value="PHOSPHATE TRANSPORT SYSTEM PERMEASE PROTEIN PST"/>
    <property type="match status" value="1"/>
</dbReference>
<keyword evidence="7 9" id="KW-1133">Transmembrane helix</keyword>
<dbReference type="NCBIfam" id="TIGR02138">
    <property type="entry name" value="phosphate_pstC"/>
    <property type="match status" value="1"/>
</dbReference>
<comment type="similarity">
    <text evidence="2 10">Belongs to the binding-protein-dependent transport system permease family. CysTW subfamily.</text>
</comment>
<comment type="caution">
    <text evidence="10">Lacks conserved residue(s) required for the propagation of feature annotation.</text>
</comment>
<feature type="transmembrane region" description="Helical" evidence="9">
    <location>
        <begin position="20"/>
        <end position="44"/>
    </location>
</feature>
<gene>
    <name evidence="12" type="primary">pstC</name>
    <name evidence="12" type="ORF">GQ588_13870</name>
</gene>
<evidence type="ECO:0000256" key="10">
    <source>
        <dbReference type="RuleBase" id="RU363054"/>
    </source>
</evidence>
<dbReference type="SUPFAM" id="SSF161098">
    <property type="entry name" value="MetI-like"/>
    <property type="match status" value="1"/>
</dbReference>
<evidence type="ECO:0000313" key="12">
    <source>
        <dbReference type="EMBL" id="QHA01650.1"/>
    </source>
</evidence>
<reference evidence="12 13" key="1">
    <citation type="submission" date="2019-12" db="EMBL/GenBank/DDBJ databases">
        <title>Sequence classification of anaerobic respiratory reductive dehalogenases: First we see many, then we see few.</title>
        <authorList>
            <person name="Molenda O."/>
            <person name="Puentes Jacome L.A."/>
            <person name="Cao X."/>
            <person name="Nesbo C.L."/>
            <person name="Tang S."/>
            <person name="Morson N."/>
            <person name="Patron J."/>
            <person name="Lomheim L."/>
            <person name="Wishart D.S."/>
            <person name="Edwards E.A."/>
        </authorList>
    </citation>
    <scope>NUCLEOTIDE SEQUENCE [LARGE SCALE GENOMIC DNA]</scope>
    <source>
        <strain evidence="12 13">12DCA</strain>
    </source>
</reference>
<proteinExistence type="inferred from homology"/>
<dbReference type="InterPro" id="IPR051124">
    <property type="entry name" value="Phosphate_Transport_Permease"/>
</dbReference>
<dbReference type="GO" id="GO:0005886">
    <property type="term" value="C:plasma membrane"/>
    <property type="evidence" value="ECO:0007669"/>
    <property type="project" value="UniProtKB-SubCell"/>
</dbReference>
<dbReference type="Proteomes" id="UP000430508">
    <property type="component" value="Chromosome"/>
</dbReference>
<dbReference type="Gene3D" id="1.10.3720.10">
    <property type="entry name" value="MetI-like"/>
    <property type="match status" value="1"/>
</dbReference>
<feature type="transmembrane region" description="Helical" evidence="9">
    <location>
        <begin position="141"/>
        <end position="162"/>
    </location>
</feature>
<evidence type="ECO:0000256" key="3">
    <source>
        <dbReference type="ARBA" id="ARBA00022448"/>
    </source>
</evidence>
<evidence type="ECO:0000256" key="7">
    <source>
        <dbReference type="ARBA" id="ARBA00022989"/>
    </source>
</evidence>
<feature type="transmembrane region" description="Helical" evidence="9">
    <location>
        <begin position="64"/>
        <end position="94"/>
    </location>
</feature>
<evidence type="ECO:0000256" key="4">
    <source>
        <dbReference type="ARBA" id="ARBA00022475"/>
    </source>
</evidence>
<feature type="transmembrane region" description="Helical" evidence="9">
    <location>
        <begin position="114"/>
        <end position="135"/>
    </location>
</feature>
<dbReference type="CDD" id="cd06261">
    <property type="entry name" value="TM_PBP2"/>
    <property type="match status" value="1"/>
</dbReference>
<dbReference type="RefSeq" id="WP_158208609.1">
    <property type="nucleotide sequence ID" value="NZ_CP046996.1"/>
</dbReference>
<feature type="domain" description="ABC transmembrane type-1" evidence="11">
    <location>
        <begin position="71"/>
        <end position="279"/>
    </location>
</feature>
<keyword evidence="6 9" id="KW-0812">Transmembrane</keyword>
<keyword evidence="8 9" id="KW-0472">Membrane</keyword>
<evidence type="ECO:0000256" key="8">
    <source>
        <dbReference type="ARBA" id="ARBA00023136"/>
    </source>
</evidence>
<evidence type="ECO:0000256" key="2">
    <source>
        <dbReference type="ARBA" id="ARBA00007069"/>
    </source>
</evidence>
<comment type="subcellular location">
    <subcellularLocation>
        <location evidence="1 9">Cell membrane</location>
        <topology evidence="1 9">Multi-pass membrane protein</topology>
    </subcellularLocation>
</comment>
<evidence type="ECO:0000256" key="1">
    <source>
        <dbReference type="ARBA" id="ARBA00004651"/>
    </source>
</evidence>
<name>A0A857DJV4_9FIRM</name>
<protein>
    <recommendedName>
        <fullName evidence="10">Phosphate transport system permease protein</fullName>
    </recommendedName>
</protein>
<sequence length="289" mass="30932">MQKSIHLKKSEIIVEKILLLSAVAAIFIIALIAVFVIISGWPVLQKTGFFNFILGTTWDPTHGIYGILPMVVGSILVTLGALVLGIPFGVAGAIFMAEIAPPKAAKLIRPAIELLAGIPSVVYGFYGLAVIVPLIRNHFGGTGFSILAGSLILAIMILPTILNLSETALRAVPSEYKDGSYALGANYWQTIKWISLPVARSGIITGVVLGMSRAIGETMAVIMVTGNVTRIPGTLFDPIRTLTGNIVMEMGYASGEHQQALFATGIILFIFIMILNLIVQFGAKGRWQK</sequence>
<feature type="transmembrane region" description="Helical" evidence="9">
    <location>
        <begin position="260"/>
        <end position="283"/>
    </location>
</feature>
<keyword evidence="5 10" id="KW-0592">Phosphate transport</keyword>
<dbReference type="GO" id="GO:0005315">
    <property type="term" value="F:phosphate transmembrane transporter activity"/>
    <property type="evidence" value="ECO:0007669"/>
    <property type="project" value="InterPro"/>
</dbReference>
<keyword evidence="3 9" id="KW-0813">Transport</keyword>
<dbReference type="InterPro" id="IPR000515">
    <property type="entry name" value="MetI-like"/>
</dbReference>
<dbReference type="PROSITE" id="PS50928">
    <property type="entry name" value="ABC_TM1"/>
    <property type="match status" value="1"/>
</dbReference>
<accession>A0A857DJV4</accession>
<evidence type="ECO:0000256" key="6">
    <source>
        <dbReference type="ARBA" id="ARBA00022692"/>
    </source>
</evidence>
<dbReference type="GO" id="GO:0006817">
    <property type="term" value="P:phosphate ion transport"/>
    <property type="evidence" value="ECO:0007669"/>
    <property type="project" value="UniProtKB-KW"/>
</dbReference>
<dbReference type="EMBL" id="CP046996">
    <property type="protein sequence ID" value="QHA01650.1"/>
    <property type="molecule type" value="Genomic_DNA"/>
</dbReference>
<keyword evidence="4 10" id="KW-1003">Cell membrane</keyword>
<evidence type="ECO:0000313" key="13">
    <source>
        <dbReference type="Proteomes" id="UP000430508"/>
    </source>
</evidence>
<evidence type="ECO:0000256" key="9">
    <source>
        <dbReference type="RuleBase" id="RU363032"/>
    </source>
</evidence>
<evidence type="ECO:0000256" key="5">
    <source>
        <dbReference type="ARBA" id="ARBA00022592"/>
    </source>
</evidence>
<dbReference type="PANTHER" id="PTHR30425:SF1">
    <property type="entry name" value="PHOSPHATE TRANSPORT SYSTEM PERMEASE PROTEIN PSTC"/>
    <property type="match status" value="1"/>
</dbReference>
<dbReference type="InterPro" id="IPR011864">
    <property type="entry name" value="Phosphate_PstC"/>
</dbReference>